<reference evidence="2" key="1">
    <citation type="submission" date="2016-06" db="EMBL/GenBank/DDBJ databases">
        <title>Parallel loss of symbiosis genes in relatives of nitrogen-fixing non-legume Parasponia.</title>
        <authorList>
            <person name="Van Velzen R."/>
            <person name="Holmer R."/>
            <person name="Bu F."/>
            <person name="Rutten L."/>
            <person name="Van Zeijl A."/>
            <person name="Liu W."/>
            <person name="Santuari L."/>
            <person name="Cao Q."/>
            <person name="Sharma T."/>
            <person name="Shen D."/>
            <person name="Roswanjaya Y."/>
            <person name="Wardhani T."/>
            <person name="Kalhor M.S."/>
            <person name="Jansen J."/>
            <person name="Van den Hoogen J."/>
            <person name="Gungor B."/>
            <person name="Hartog M."/>
            <person name="Hontelez J."/>
            <person name="Verver J."/>
            <person name="Yang W.-C."/>
            <person name="Schijlen E."/>
            <person name="Repin R."/>
            <person name="Schilthuizen M."/>
            <person name="Schranz E."/>
            <person name="Heidstra R."/>
            <person name="Miyata K."/>
            <person name="Fedorova E."/>
            <person name="Kohlen W."/>
            <person name="Bisseling T."/>
            <person name="Smit S."/>
            <person name="Geurts R."/>
        </authorList>
    </citation>
    <scope>NUCLEOTIDE SEQUENCE [LARGE SCALE GENOMIC DNA]</scope>
    <source>
        <strain evidence="2">cv. RG33-2</strain>
    </source>
</reference>
<proteinExistence type="predicted"/>
<gene>
    <name evidence="1" type="ORF">TorRG33x02_148960</name>
</gene>
<comment type="caution">
    <text evidence="1">The sequence shown here is derived from an EMBL/GenBank/DDBJ whole genome shotgun (WGS) entry which is preliminary data.</text>
</comment>
<dbReference type="AlphaFoldDB" id="A0A2P5EUY8"/>
<keyword evidence="2" id="KW-1185">Reference proteome</keyword>
<dbReference type="InParanoid" id="A0A2P5EUY8"/>
<evidence type="ECO:0000313" key="2">
    <source>
        <dbReference type="Proteomes" id="UP000237000"/>
    </source>
</evidence>
<accession>A0A2P5EUY8</accession>
<protein>
    <submittedName>
        <fullName evidence="1">Uncharacterized protein</fullName>
    </submittedName>
</protein>
<sequence length="70" mass="8305">MARMAYWWPVVADQRETKERGKWRKWVNEGECIRRKGEGQVGLILHLKLFSKLEITVEEKRGGEEMVVMT</sequence>
<dbReference type="EMBL" id="JXTC01000095">
    <property type="protein sequence ID" value="PON89353.1"/>
    <property type="molecule type" value="Genomic_DNA"/>
</dbReference>
<dbReference type="Proteomes" id="UP000237000">
    <property type="component" value="Unassembled WGS sequence"/>
</dbReference>
<organism evidence="1 2">
    <name type="scientific">Trema orientale</name>
    <name type="common">Charcoal tree</name>
    <name type="synonym">Celtis orientalis</name>
    <dbReference type="NCBI Taxonomy" id="63057"/>
    <lineage>
        <taxon>Eukaryota</taxon>
        <taxon>Viridiplantae</taxon>
        <taxon>Streptophyta</taxon>
        <taxon>Embryophyta</taxon>
        <taxon>Tracheophyta</taxon>
        <taxon>Spermatophyta</taxon>
        <taxon>Magnoliopsida</taxon>
        <taxon>eudicotyledons</taxon>
        <taxon>Gunneridae</taxon>
        <taxon>Pentapetalae</taxon>
        <taxon>rosids</taxon>
        <taxon>fabids</taxon>
        <taxon>Rosales</taxon>
        <taxon>Cannabaceae</taxon>
        <taxon>Trema</taxon>
    </lineage>
</organism>
<name>A0A2P5EUY8_TREOI</name>
<evidence type="ECO:0000313" key="1">
    <source>
        <dbReference type="EMBL" id="PON89353.1"/>
    </source>
</evidence>